<evidence type="ECO:0000313" key="2">
    <source>
        <dbReference type="Proteomes" id="UP001633002"/>
    </source>
</evidence>
<sequence>MEDYLQSLAGSQVTECAIKKKAHERVMLELHLFKKGKRTVLTVEEYSEDPTCRWIDQRLVVLGHLASLMKDVVKTERVELELIAADDVHGNLQDSGSGYQWIAFTHIVLRWKDYKVFLGDVESDDVIATGFWPSEVPFVPSITVVLRTPSTPSAQVSTRRFINAEDGVSLRPPAKDFE</sequence>
<reference evidence="1 2" key="1">
    <citation type="submission" date="2024-09" db="EMBL/GenBank/DDBJ databases">
        <title>Chromosome-scale assembly of Riccia sorocarpa.</title>
        <authorList>
            <person name="Paukszto L."/>
        </authorList>
    </citation>
    <scope>NUCLEOTIDE SEQUENCE [LARGE SCALE GENOMIC DNA]</scope>
    <source>
        <strain evidence="1">LP-2024</strain>
        <tissue evidence="1">Aerial parts of the thallus</tissue>
    </source>
</reference>
<protein>
    <submittedName>
        <fullName evidence="1">Uncharacterized protein</fullName>
    </submittedName>
</protein>
<dbReference type="EMBL" id="JBJQOH010000007">
    <property type="protein sequence ID" value="KAL3681787.1"/>
    <property type="molecule type" value="Genomic_DNA"/>
</dbReference>
<comment type="caution">
    <text evidence="1">The sequence shown here is derived from an EMBL/GenBank/DDBJ whole genome shotgun (WGS) entry which is preliminary data.</text>
</comment>
<gene>
    <name evidence="1" type="ORF">R1sor_024743</name>
</gene>
<organism evidence="1 2">
    <name type="scientific">Riccia sorocarpa</name>
    <dbReference type="NCBI Taxonomy" id="122646"/>
    <lineage>
        <taxon>Eukaryota</taxon>
        <taxon>Viridiplantae</taxon>
        <taxon>Streptophyta</taxon>
        <taxon>Embryophyta</taxon>
        <taxon>Marchantiophyta</taxon>
        <taxon>Marchantiopsida</taxon>
        <taxon>Marchantiidae</taxon>
        <taxon>Marchantiales</taxon>
        <taxon>Ricciaceae</taxon>
        <taxon>Riccia</taxon>
    </lineage>
</organism>
<name>A0ABD3GUD0_9MARC</name>
<dbReference type="Proteomes" id="UP001633002">
    <property type="component" value="Unassembled WGS sequence"/>
</dbReference>
<proteinExistence type="predicted"/>
<evidence type="ECO:0000313" key="1">
    <source>
        <dbReference type="EMBL" id="KAL3681787.1"/>
    </source>
</evidence>
<keyword evidence="2" id="KW-1185">Reference proteome</keyword>
<dbReference type="AlphaFoldDB" id="A0ABD3GUD0"/>
<accession>A0ABD3GUD0</accession>